<evidence type="ECO:0000256" key="1">
    <source>
        <dbReference type="ARBA" id="ARBA00004429"/>
    </source>
</evidence>
<proteinExistence type="inferred from homology"/>
<dbReference type="CDD" id="cd06261">
    <property type="entry name" value="TM_PBP2"/>
    <property type="match status" value="1"/>
</dbReference>
<dbReference type="SUPFAM" id="SSF161098">
    <property type="entry name" value="MetI-like"/>
    <property type="match status" value="1"/>
</dbReference>
<organism evidence="11 12">
    <name type="scientific">Klebsiella indica</name>
    <dbReference type="NCBI Taxonomy" id="2582917"/>
    <lineage>
        <taxon>Bacteria</taxon>
        <taxon>Pseudomonadati</taxon>
        <taxon>Pseudomonadota</taxon>
        <taxon>Gammaproteobacteria</taxon>
        <taxon>Enterobacterales</taxon>
        <taxon>Enterobacteriaceae</taxon>
        <taxon>Klebsiella/Raoultella group</taxon>
        <taxon>Klebsiella</taxon>
    </lineage>
</organism>
<evidence type="ECO:0000256" key="3">
    <source>
        <dbReference type="ARBA" id="ARBA00022475"/>
    </source>
</evidence>
<feature type="transmembrane region" description="Helical" evidence="9">
    <location>
        <begin position="239"/>
        <end position="266"/>
    </location>
</feature>
<evidence type="ECO:0000259" key="10">
    <source>
        <dbReference type="PROSITE" id="PS50928"/>
    </source>
</evidence>
<dbReference type="Proteomes" id="UP000307430">
    <property type="component" value="Unassembled WGS sequence"/>
</dbReference>
<dbReference type="InterPro" id="IPR045621">
    <property type="entry name" value="BPD_transp_1_N"/>
</dbReference>
<evidence type="ECO:0000256" key="8">
    <source>
        <dbReference type="ARBA" id="ARBA00024202"/>
    </source>
</evidence>
<comment type="subcellular location">
    <subcellularLocation>
        <location evidence="1">Cell inner membrane</location>
        <topology evidence="1">Multi-pass membrane protein</topology>
    </subcellularLocation>
    <subcellularLocation>
        <location evidence="9">Cell membrane</location>
        <topology evidence="9">Multi-pass membrane protein</topology>
    </subcellularLocation>
</comment>
<comment type="caution">
    <text evidence="11">The sequence shown here is derived from an EMBL/GenBank/DDBJ whole genome shotgun (WGS) entry which is preliminary data.</text>
</comment>
<gene>
    <name evidence="11" type="ORF">FE839_01750</name>
</gene>
<evidence type="ECO:0000313" key="11">
    <source>
        <dbReference type="EMBL" id="TLV23471.1"/>
    </source>
</evidence>
<accession>A0A5R9LP82</accession>
<keyword evidence="12" id="KW-1185">Reference proteome</keyword>
<comment type="similarity">
    <text evidence="8">Belongs to the binding-protein-dependent transport system permease family. OppBC subfamily.</text>
</comment>
<dbReference type="RefSeq" id="WP_138358518.1">
    <property type="nucleotide sequence ID" value="NZ_JBCIVH010000006.1"/>
</dbReference>
<keyword evidence="3" id="KW-1003">Cell membrane</keyword>
<evidence type="ECO:0000256" key="6">
    <source>
        <dbReference type="ARBA" id="ARBA00022989"/>
    </source>
</evidence>
<keyword evidence="5 9" id="KW-0812">Transmembrane</keyword>
<dbReference type="Pfam" id="PF19300">
    <property type="entry name" value="BPD_transp_1_N"/>
    <property type="match status" value="1"/>
</dbReference>
<evidence type="ECO:0000256" key="5">
    <source>
        <dbReference type="ARBA" id="ARBA00022692"/>
    </source>
</evidence>
<dbReference type="EMBL" id="VCHQ01000002">
    <property type="protein sequence ID" value="TLV23471.1"/>
    <property type="molecule type" value="Genomic_DNA"/>
</dbReference>
<evidence type="ECO:0000256" key="4">
    <source>
        <dbReference type="ARBA" id="ARBA00022519"/>
    </source>
</evidence>
<sequence length="320" mass="35027">MIRFLCHRVLQMVVVLFLVATIVFLITRIIPGDPAAVMLGPQATVEAVHELRMKLGLDRSLLSQYLFFLRDLAHGDLGYSLYYGESVSALIMERLPNTLLLGGFALVLSLLVAIPAGIISAVRQHSLFDYVSVLLALIGVSIPVFWLGLLLVLLFSVRLAWLPATGMGDWDEGAMDVLRHLILPGVALSTVPMATFVRITRTAMLEVINASFIRTARAKGLSEFSVIGKHAFRNALNPILTVLGIQISTLLGGAVLTETIFAWPGMGRLIISAIEKRDFMVVQGTIMFTALIFVVVNTCVDVLYVLVNPRIDLNATQGER</sequence>
<keyword evidence="2 9" id="KW-0813">Transport</keyword>
<dbReference type="InterPro" id="IPR035906">
    <property type="entry name" value="MetI-like_sf"/>
</dbReference>
<dbReference type="Pfam" id="PF00528">
    <property type="entry name" value="BPD_transp_1"/>
    <property type="match status" value="1"/>
</dbReference>
<keyword evidence="6 9" id="KW-1133">Transmembrane helix</keyword>
<evidence type="ECO:0000256" key="7">
    <source>
        <dbReference type="ARBA" id="ARBA00023136"/>
    </source>
</evidence>
<dbReference type="AlphaFoldDB" id="A0A5R9LP82"/>
<feature type="transmembrane region" description="Helical" evidence="9">
    <location>
        <begin position="286"/>
        <end position="307"/>
    </location>
</feature>
<evidence type="ECO:0000313" key="12">
    <source>
        <dbReference type="Proteomes" id="UP000307430"/>
    </source>
</evidence>
<keyword evidence="7 9" id="KW-0472">Membrane</keyword>
<protein>
    <submittedName>
        <fullName evidence="11">ABC transporter permease</fullName>
    </submittedName>
</protein>
<dbReference type="PANTHER" id="PTHR43163:SF6">
    <property type="entry name" value="DIPEPTIDE TRANSPORT SYSTEM PERMEASE PROTEIN DPPB-RELATED"/>
    <property type="match status" value="1"/>
</dbReference>
<keyword evidence="4" id="KW-0997">Cell inner membrane</keyword>
<reference evidence="11 12" key="1">
    <citation type="submission" date="2019-05" db="EMBL/GenBank/DDBJ databases">
        <title>Genome sequence of Klebsiella sp strain TOUT106.</title>
        <authorList>
            <person name="Rahi P."/>
            <person name="Chaudhari D."/>
        </authorList>
    </citation>
    <scope>NUCLEOTIDE SEQUENCE [LARGE SCALE GENOMIC DNA]</scope>
    <source>
        <strain evidence="11 12">TOUT106</strain>
    </source>
</reference>
<feature type="transmembrane region" description="Helical" evidence="9">
    <location>
        <begin position="12"/>
        <end position="30"/>
    </location>
</feature>
<feature type="transmembrane region" description="Helical" evidence="9">
    <location>
        <begin position="177"/>
        <end position="197"/>
    </location>
</feature>
<dbReference type="PANTHER" id="PTHR43163">
    <property type="entry name" value="DIPEPTIDE TRANSPORT SYSTEM PERMEASE PROTEIN DPPB-RELATED"/>
    <property type="match status" value="1"/>
</dbReference>
<dbReference type="GO" id="GO:0071916">
    <property type="term" value="F:dipeptide transmembrane transporter activity"/>
    <property type="evidence" value="ECO:0007669"/>
    <property type="project" value="TreeGrafter"/>
</dbReference>
<evidence type="ECO:0000256" key="2">
    <source>
        <dbReference type="ARBA" id="ARBA00022448"/>
    </source>
</evidence>
<feature type="transmembrane region" description="Helical" evidence="9">
    <location>
        <begin position="134"/>
        <end position="157"/>
    </location>
</feature>
<feature type="transmembrane region" description="Helical" evidence="9">
    <location>
        <begin position="99"/>
        <end position="122"/>
    </location>
</feature>
<feature type="domain" description="ABC transmembrane type-1" evidence="10">
    <location>
        <begin position="95"/>
        <end position="304"/>
    </location>
</feature>
<name>A0A5R9LP82_9ENTR</name>
<dbReference type="InterPro" id="IPR000515">
    <property type="entry name" value="MetI-like"/>
</dbReference>
<dbReference type="GO" id="GO:0005886">
    <property type="term" value="C:plasma membrane"/>
    <property type="evidence" value="ECO:0007669"/>
    <property type="project" value="UniProtKB-SubCell"/>
</dbReference>
<dbReference type="PROSITE" id="PS50928">
    <property type="entry name" value="ABC_TM1"/>
    <property type="match status" value="1"/>
</dbReference>
<evidence type="ECO:0000256" key="9">
    <source>
        <dbReference type="RuleBase" id="RU363032"/>
    </source>
</evidence>
<dbReference type="Gene3D" id="1.10.3720.10">
    <property type="entry name" value="MetI-like"/>
    <property type="match status" value="1"/>
</dbReference>